<evidence type="ECO:0000313" key="8">
    <source>
        <dbReference type="EMBL" id="EAT83187.1"/>
    </source>
</evidence>
<dbReference type="InterPro" id="IPR002938">
    <property type="entry name" value="FAD-bd"/>
</dbReference>
<dbReference type="eggNOG" id="KOG2614">
    <property type="taxonomic scope" value="Eukaryota"/>
</dbReference>
<comment type="similarity">
    <text evidence="1">Belongs to the paxM FAD-dependent monooxygenase family.</text>
</comment>
<dbReference type="GO" id="GO:0071949">
    <property type="term" value="F:FAD binding"/>
    <property type="evidence" value="ECO:0007669"/>
    <property type="project" value="InterPro"/>
</dbReference>
<keyword evidence="3" id="KW-0274">FAD</keyword>
<dbReference type="EMBL" id="CH445338">
    <property type="protein sequence ID" value="EAT83187.1"/>
    <property type="molecule type" value="Genomic_DNA"/>
</dbReference>
<dbReference type="RefSeq" id="XP_001799298.1">
    <property type="nucleotide sequence ID" value="XM_001799246.1"/>
</dbReference>
<evidence type="ECO:0000256" key="2">
    <source>
        <dbReference type="ARBA" id="ARBA00022630"/>
    </source>
</evidence>
<dbReference type="OMA" id="VMTYTIG"/>
<dbReference type="AlphaFoldDB" id="Q0UGW9"/>
<dbReference type="SUPFAM" id="SSF54373">
    <property type="entry name" value="FAD-linked reductases, C-terminal domain"/>
    <property type="match status" value="1"/>
</dbReference>
<dbReference type="FunFam" id="3.50.50.60:FF:000115">
    <property type="entry name" value="Salicylate hydroxylase, putative"/>
    <property type="match status" value="1"/>
</dbReference>
<dbReference type="PANTHER" id="PTHR13789:SF306">
    <property type="entry name" value="HYDROXYLASE, PUTATIVE-RELATED"/>
    <property type="match status" value="1"/>
</dbReference>
<evidence type="ECO:0000313" key="9">
    <source>
        <dbReference type="Proteomes" id="UP000001055"/>
    </source>
</evidence>
<dbReference type="Proteomes" id="UP000001055">
    <property type="component" value="Unassembled WGS sequence"/>
</dbReference>
<dbReference type="Gene3D" id="3.50.50.60">
    <property type="entry name" value="FAD/NAD(P)-binding domain"/>
    <property type="match status" value="1"/>
</dbReference>
<dbReference type="GO" id="GO:0004497">
    <property type="term" value="F:monooxygenase activity"/>
    <property type="evidence" value="ECO:0000318"/>
    <property type="project" value="GO_Central"/>
</dbReference>
<dbReference type="VEuPathDB" id="FungiDB:JI435_089950"/>
<accession>Q0UGW9</accession>
<gene>
    <name evidence="8" type="ORF">SNOG_08995</name>
</gene>
<evidence type="ECO:0000256" key="1">
    <source>
        <dbReference type="ARBA" id="ARBA00007992"/>
    </source>
</evidence>
<evidence type="ECO:0000256" key="5">
    <source>
        <dbReference type="ARBA" id="ARBA00023033"/>
    </source>
</evidence>
<dbReference type="InterPro" id="IPR036188">
    <property type="entry name" value="FAD/NAD-bd_sf"/>
</dbReference>
<feature type="region of interest" description="Disordered" evidence="6">
    <location>
        <begin position="18"/>
        <end position="41"/>
    </location>
</feature>
<dbReference type="InParanoid" id="Q0UGW9"/>
<evidence type="ECO:0000256" key="6">
    <source>
        <dbReference type="SAM" id="MobiDB-lite"/>
    </source>
</evidence>
<keyword evidence="5" id="KW-0503">Monooxygenase</keyword>
<dbReference type="STRING" id="321614.Q0UGW9"/>
<evidence type="ECO:0000256" key="3">
    <source>
        <dbReference type="ARBA" id="ARBA00022827"/>
    </source>
</evidence>
<dbReference type="KEGG" id="pno:SNOG_08995"/>
<keyword evidence="2" id="KW-0285">Flavoprotein</keyword>
<evidence type="ECO:0000256" key="4">
    <source>
        <dbReference type="ARBA" id="ARBA00023002"/>
    </source>
</evidence>
<protein>
    <recommendedName>
        <fullName evidence="7">FAD-binding domain-containing protein</fullName>
    </recommendedName>
</protein>
<dbReference type="PRINTS" id="PR00420">
    <property type="entry name" value="RNGMNOXGNASE"/>
</dbReference>
<organism evidence="8 9">
    <name type="scientific">Phaeosphaeria nodorum (strain SN15 / ATCC MYA-4574 / FGSC 10173)</name>
    <name type="common">Glume blotch fungus</name>
    <name type="synonym">Parastagonospora nodorum</name>
    <dbReference type="NCBI Taxonomy" id="321614"/>
    <lineage>
        <taxon>Eukaryota</taxon>
        <taxon>Fungi</taxon>
        <taxon>Dikarya</taxon>
        <taxon>Ascomycota</taxon>
        <taxon>Pezizomycotina</taxon>
        <taxon>Dothideomycetes</taxon>
        <taxon>Pleosporomycetidae</taxon>
        <taxon>Pleosporales</taxon>
        <taxon>Pleosporineae</taxon>
        <taxon>Phaeosphaeriaceae</taxon>
        <taxon>Parastagonospora</taxon>
    </lineage>
</organism>
<evidence type="ECO:0000259" key="7">
    <source>
        <dbReference type="Pfam" id="PF01494"/>
    </source>
</evidence>
<keyword evidence="4" id="KW-0560">Oxidoreductase</keyword>
<dbReference type="SUPFAM" id="SSF51905">
    <property type="entry name" value="FAD/NAD(P)-binding domain"/>
    <property type="match status" value="1"/>
</dbReference>
<proteinExistence type="inferred from homology"/>
<dbReference type="Pfam" id="PF01494">
    <property type="entry name" value="FAD_binding_3"/>
    <property type="match status" value="1"/>
</dbReference>
<dbReference type="GeneID" id="5976199"/>
<dbReference type="HOGENOM" id="CLU_009665_19_3_1"/>
<sequence>MTVTTNPTISGQTTLVDNTVSQKNGKGLSNGTVTNNGMSNPAMTFPSQSLRFLEKVETKDVTHYQNGSKAPELARLKLDVVIVGAGIGGLACAVALARRGHSIGAGIHIPPNAGRLLHQWGVAEHLEKLAIKPQGINLRRWEDGSVIGHTTLGANYKSDFGVPYYVVHRAHYHEALHKVAGKLGVTIQLGARVIEYQEKKGTVILEDGSVVVGDLVVAVDGINSTARSYIEPDASHEPVYNGLAAYRGTIDANRMRQDPDLAWMLEKPDLNLCCFGRIGQRRHVMSYVIAAGESLNMTWSHLDDSDPSTWPEKFDREHMYKEFSGWDPRLTKIIALIDSFMKWPLKVARPLTTWLSASSKLLVMGDAAHAMLPYMSQGAAMAVEDGAALAITLNQVSSRDEIAPALKVFEKERMKRTSDMCNASNVNGMILGLPDGPEQRARDASMAPEVRGEHYTHSANLWSDPVTQWWEYGYEAEESMEKALAKDVAEQQS</sequence>
<name>Q0UGW9_PHANO</name>
<dbReference type="InterPro" id="IPR050493">
    <property type="entry name" value="FAD-dep_Monooxygenase_BioMet"/>
</dbReference>
<feature type="domain" description="FAD-binding" evidence="7">
    <location>
        <begin position="115"/>
        <end position="421"/>
    </location>
</feature>
<reference evidence="9" key="1">
    <citation type="journal article" date="2007" name="Plant Cell">
        <title>Dothideomycete-plant interactions illuminated by genome sequencing and EST analysis of the wheat pathogen Stagonospora nodorum.</title>
        <authorList>
            <person name="Hane J.K."/>
            <person name="Lowe R.G."/>
            <person name="Solomon P.S."/>
            <person name="Tan K.C."/>
            <person name="Schoch C.L."/>
            <person name="Spatafora J.W."/>
            <person name="Crous P.W."/>
            <person name="Kodira C."/>
            <person name="Birren B.W."/>
            <person name="Galagan J.E."/>
            <person name="Torriani S.F."/>
            <person name="McDonald B.A."/>
            <person name="Oliver R.P."/>
        </authorList>
    </citation>
    <scope>NUCLEOTIDE SEQUENCE [LARGE SCALE GENOMIC DNA]</scope>
    <source>
        <strain evidence="9">SN15 / ATCC MYA-4574 / FGSC 10173</strain>
    </source>
</reference>
<dbReference type="PANTHER" id="PTHR13789">
    <property type="entry name" value="MONOOXYGENASE"/>
    <property type="match status" value="1"/>
</dbReference>